<comment type="caution">
    <text evidence="13">The sequence shown here is derived from an EMBL/GenBank/DDBJ whole genome shotgun (WGS) entry which is preliminary data.</text>
</comment>
<reference evidence="13 14" key="1">
    <citation type="submission" date="2019-06" db="EMBL/GenBank/DDBJ databases">
        <title>Sequencing the genomes of 1000 actinobacteria strains.</title>
        <authorList>
            <person name="Klenk H.-P."/>
        </authorList>
    </citation>
    <scope>NUCLEOTIDE SEQUENCE [LARGE SCALE GENOMIC DNA]</scope>
    <source>
        <strain evidence="13 14">DSM 21776</strain>
    </source>
</reference>
<dbReference type="Pfam" id="PF02518">
    <property type="entry name" value="HATPase_c"/>
    <property type="match status" value="1"/>
</dbReference>
<dbReference type="PANTHER" id="PTHR45436:SF5">
    <property type="entry name" value="SENSOR HISTIDINE KINASE TRCS"/>
    <property type="match status" value="1"/>
</dbReference>
<dbReference type="Proteomes" id="UP000320085">
    <property type="component" value="Unassembled WGS sequence"/>
</dbReference>
<gene>
    <name evidence="13" type="ORF">FHX52_1071</name>
</gene>
<keyword evidence="5" id="KW-0808">Transferase</keyword>
<proteinExistence type="predicted"/>
<evidence type="ECO:0000313" key="14">
    <source>
        <dbReference type="Proteomes" id="UP000320085"/>
    </source>
</evidence>
<evidence type="ECO:0000256" key="3">
    <source>
        <dbReference type="ARBA" id="ARBA00012438"/>
    </source>
</evidence>
<comment type="catalytic activity">
    <reaction evidence="1">
        <text>ATP + protein L-histidine = ADP + protein N-phospho-L-histidine.</text>
        <dbReference type="EC" id="2.7.13.3"/>
    </reaction>
</comment>
<dbReference type="SMART" id="SM00304">
    <property type="entry name" value="HAMP"/>
    <property type="match status" value="1"/>
</dbReference>
<dbReference type="EMBL" id="VFQF01000001">
    <property type="protein sequence ID" value="TQN47951.1"/>
    <property type="molecule type" value="Genomic_DNA"/>
</dbReference>
<dbReference type="Pfam" id="PF00672">
    <property type="entry name" value="HAMP"/>
    <property type="match status" value="1"/>
</dbReference>
<dbReference type="InterPro" id="IPR003661">
    <property type="entry name" value="HisK_dim/P_dom"/>
</dbReference>
<dbReference type="InterPro" id="IPR005467">
    <property type="entry name" value="His_kinase_dom"/>
</dbReference>
<dbReference type="SUPFAM" id="SSF158472">
    <property type="entry name" value="HAMP domain-like"/>
    <property type="match status" value="1"/>
</dbReference>
<organism evidence="13 14">
    <name type="scientific">Humibacillus xanthopallidus</name>
    <dbReference type="NCBI Taxonomy" id="412689"/>
    <lineage>
        <taxon>Bacteria</taxon>
        <taxon>Bacillati</taxon>
        <taxon>Actinomycetota</taxon>
        <taxon>Actinomycetes</taxon>
        <taxon>Micrococcales</taxon>
        <taxon>Intrasporangiaceae</taxon>
        <taxon>Humibacillus</taxon>
    </lineage>
</organism>
<evidence type="ECO:0000256" key="6">
    <source>
        <dbReference type="ARBA" id="ARBA00022692"/>
    </source>
</evidence>
<dbReference type="Gene3D" id="1.10.287.130">
    <property type="match status" value="1"/>
</dbReference>
<dbReference type="CDD" id="cd06225">
    <property type="entry name" value="HAMP"/>
    <property type="match status" value="1"/>
</dbReference>
<keyword evidence="6" id="KW-0812">Transmembrane</keyword>
<keyword evidence="10" id="KW-0472">Membrane</keyword>
<dbReference type="InterPro" id="IPR003660">
    <property type="entry name" value="HAMP_dom"/>
</dbReference>
<dbReference type="PANTHER" id="PTHR45436">
    <property type="entry name" value="SENSOR HISTIDINE KINASE YKOH"/>
    <property type="match status" value="1"/>
</dbReference>
<feature type="domain" description="Histidine kinase" evidence="11">
    <location>
        <begin position="239"/>
        <end position="444"/>
    </location>
</feature>
<name>A0A543PV61_9MICO</name>
<accession>A0A543PV61</accession>
<dbReference type="SMART" id="SM00387">
    <property type="entry name" value="HATPase_c"/>
    <property type="match status" value="1"/>
</dbReference>
<evidence type="ECO:0000313" key="13">
    <source>
        <dbReference type="EMBL" id="TQN47951.1"/>
    </source>
</evidence>
<dbReference type="InterPro" id="IPR036890">
    <property type="entry name" value="HATPase_C_sf"/>
</dbReference>
<dbReference type="Pfam" id="PF00512">
    <property type="entry name" value="HisKA"/>
    <property type="match status" value="1"/>
</dbReference>
<dbReference type="CDD" id="cd00075">
    <property type="entry name" value="HATPase"/>
    <property type="match status" value="1"/>
</dbReference>
<dbReference type="GO" id="GO:0005886">
    <property type="term" value="C:plasma membrane"/>
    <property type="evidence" value="ECO:0007669"/>
    <property type="project" value="UniProtKB-SubCell"/>
</dbReference>
<protein>
    <recommendedName>
        <fullName evidence="3">histidine kinase</fullName>
        <ecNumber evidence="3">2.7.13.3</ecNumber>
    </recommendedName>
</protein>
<sequence length="445" mass="46840">MHGLRWRVTVAFGLLSLAVSAVLSLLIWSVLSSYLVAQRESLAVAEGELGRTVIEEGLVSRAGLVTAPLDGLPTTRSTASLCLVGGQWYSTSPRVPASSLPTALVDAVTRGEESTQRVELDGGLVLAVGMPLTPARSGLFEIFPLTDLDQTLRTLSTALVLGAAATALLGAALGRSASRLALRPLREMGSVAAAVAEGRLDARLQTGSDPDLGPLGASFNQAVAELEHRVAADARFAVDVSHELRTPLTTMLNSMQVIKHREASLPASVREPLDLLAEELERFRRLVVDLLEMARHDAGQGLVLEEVNLADLVRAAADQTAGRAVTDPARPLMTRVDKRRLERVVANLVSNAESHGGGVVAVRLLRRGPVARIEVDDAGPGVAPDQRARIFDRFSRGAGPGDPAGLGLGLAIVQRHVALHGGSVAVEDRPGGGARFVVELPISEA</sequence>
<evidence type="ECO:0000256" key="8">
    <source>
        <dbReference type="ARBA" id="ARBA00022989"/>
    </source>
</evidence>
<dbReference type="SMART" id="SM00388">
    <property type="entry name" value="HisKA"/>
    <property type="match status" value="1"/>
</dbReference>
<keyword evidence="7 13" id="KW-0418">Kinase</keyword>
<keyword evidence="4" id="KW-0597">Phosphoprotein</keyword>
<dbReference type="SUPFAM" id="SSF55874">
    <property type="entry name" value="ATPase domain of HSP90 chaperone/DNA topoisomerase II/histidine kinase"/>
    <property type="match status" value="1"/>
</dbReference>
<evidence type="ECO:0000256" key="2">
    <source>
        <dbReference type="ARBA" id="ARBA00004236"/>
    </source>
</evidence>
<dbReference type="SUPFAM" id="SSF47384">
    <property type="entry name" value="Homodimeric domain of signal transducing histidine kinase"/>
    <property type="match status" value="1"/>
</dbReference>
<evidence type="ECO:0000259" key="12">
    <source>
        <dbReference type="PROSITE" id="PS50885"/>
    </source>
</evidence>
<evidence type="ECO:0000256" key="7">
    <source>
        <dbReference type="ARBA" id="ARBA00022777"/>
    </source>
</evidence>
<dbReference type="InterPro" id="IPR050428">
    <property type="entry name" value="TCS_sensor_his_kinase"/>
</dbReference>
<dbReference type="InterPro" id="IPR004358">
    <property type="entry name" value="Sig_transdc_His_kin-like_C"/>
</dbReference>
<dbReference type="RefSeq" id="WP_141820557.1">
    <property type="nucleotide sequence ID" value="NZ_BAAAQC010000016.1"/>
</dbReference>
<dbReference type="OrthoDB" id="9786919at2"/>
<dbReference type="GO" id="GO:0000155">
    <property type="term" value="F:phosphorelay sensor kinase activity"/>
    <property type="evidence" value="ECO:0007669"/>
    <property type="project" value="InterPro"/>
</dbReference>
<evidence type="ECO:0000256" key="1">
    <source>
        <dbReference type="ARBA" id="ARBA00000085"/>
    </source>
</evidence>
<feature type="domain" description="HAMP" evidence="12">
    <location>
        <begin position="179"/>
        <end position="231"/>
    </location>
</feature>
<dbReference type="InterPro" id="IPR036097">
    <property type="entry name" value="HisK_dim/P_sf"/>
</dbReference>
<dbReference type="PROSITE" id="PS50885">
    <property type="entry name" value="HAMP"/>
    <property type="match status" value="1"/>
</dbReference>
<comment type="subcellular location">
    <subcellularLocation>
        <location evidence="2">Cell membrane</location>
    </subcellularLocation>
</comment>
<evidence type="ECO:0000256" key="10">
    <source>
        <dbReference type="ARBA" id="ARBA00023136"/>
    </source>
</evidence>
<evidence type="ECO:0000256" key="9">
    <source>
        <dbReference type="ARBA" id="ARBA00023012"/>
    </source>
</evidence>
<evidence type="ECO:0000256" key="5">
    <source>
        <dbReference type="ARBA" id="ARBA00022679"/>
    </source>
</evidence>
<dbReference type="Gene3D" id="6.10.340.10">
    <property type="match status" value="1"/>
</dbReference>
<dbReference type="EC" id="2.7.13.3" evidence="3"/>
<dbReference type="Gene3D" id="3.30.565.10">
    <property type="entry name" value="Histidine kinase-like ATPase, C-terminal domain"/>
    <property type="match status" value="1"/>
</dbReference>
<dbReference type="AlphaFoldDB" id="A0A543PV61"/>
<dbReference type="InterPro" id="IPR003594">
    <property type="entry name" value="HATPase_dom"/>
</dbReference>
<keyword evidence="8" id="KW-1133">Transmembrane helix</keyword>
<dbReference type="PROSITE" id="PS50109">
    <property type="entry name" value="HIS_KIN"/>
    <property type="match status" value="1"/>
</dbReference>
<dbReference type="CDD" id="cd00082">
    <property type="entry name" value="HisKA"/>
    <property type="match status" value="1"/>
</dbReference>
<dbReference type="PRINTS" id="PR00344">
    <property type="entry name" value="BCTRLSENSOR"/>
</dbReference>
<keyword evidence="9" id="KW-0902">Two-component regulatory system</keyword>
<evidence type="ECO:0000256" key="4">
    <source>
        <dbReference type="ARBA" id="ARBA00022553"/>
    </source>
</evidence>
<evidence type="ECO:0000259" key="11">
    <source>
        <dbReference type="PROSITE" id="PS50109"/>
    </source>
</evidence>